<feature type="transmembrane region" description="Helical" evidence="1">
    <location>
        <begin position="317"/>
        <end position="340"/>
    </location>
</feature>
<organism evidence="2 3">
    <name type="scientific">Parapedobacter pyrenivorans</name>
    <dbReference type="NCBI Taxonomy" id="1305674"/>
    <lineage>
        <taxon>Bacteria</taxon>
        <taxon>Pseudomonadati</taxon>
        <taxon>Bacteroidota</taxon>
        <taxon>Sphingobacteriia</taxon>
        <taxon>Sphingobacteriales</taxon>
        <taxon>Sphingobacteriaceae</taxon>
        <taxon>Parapedobacter</taxon>
    </lineage>
</organism>
<accession>A0A917HN05</accession>
<feature type="transmembrane region" description="Helical" evidence="1">
    <location>
        <begin position="111"/>
        <end position="129"/>
    </location>
</feature>
<reference evidence="2" key="2">
    <citation type="submission" date="2020-09" db="EMBL/GenBank/DDBJ databases">
        <authorList>
            <person name="Sun Q."/>
            <person name="Zhou Y."/>
        </authorList>
    </citation>
    <scope>NUCLEOTIDE SEQUENCE</scope>
    <source>
        <strain evidence="2">CGMCC 1.12195</strain>
    </source>
</reference>
<dbReference type="EMBL" id="BMER01000001">
    <property type="protein sequence ID" value="GGG84497.1"/>
    <property type="molecule type" value="Genomic_DNA"/>
</dbReference>
<evidence type="ECO:0000313" key="3">
    <source>
        <dbReference type="Proteomes" id="UP000660862"/>
    </source>
</evidence>
<dbReference type="Proteomes" id="UP000660862">
    <property type="component" value="Unassembled WGS sequence"/>
</dbReference>
<feature type="transmembrane region" description="Helical" evidence="1">
    <location>
        <begin position="386"/>
        <end position="404"/>
    </location>
</feature>
<evidence type="ECO:0000313" key="2">
    <source>
        <dbReference type="EMBL" id="GGG84497.1"/>
    </source>
</evidence>
<feature type="transmembrane region" description="Helical" evidence="1">
    <location>
        <begin position="283"/>
        <end position="305"/>
    </location>
</feature>
<feature type="transmembrane region" description="Helical" evidence="1">
    <location>
        <begin position="219"/>
        <end position="237"/>
    </location>
</feature>
<dbReference type="RefSeq" id="WP_188505456.1">
    <property type="nucleotide sequence ID" value="NZ_BMER01000001.1"/>
</dbReference>
<sequence length="409" mass="46322">MIARLRHITVRQWMILALSNLLLVAALGMLMRLKMLLPLPAINQKFLLHAHSHFAFSGWVSHALMVLMAAVIANRKSHENLSLKYQVFLVANLLASYGMLVGFFFQGYGPFSIFTSSVSVVISYGFAVLSWRDMTKADRKSSGYRWFRAALVFLVLSSIGTFFLAYLMASNNTDSRLQLASVYFYLHFQYNGWFFFACMGLIQHWLIQKKVTLTHTRMVYWLFAWTCPVTYLLSILWWDMPGWLYAIAVAAVVGQGTAWIAWIRAWAIKLPLFRHHIPMVSKWLFLGVVTAATIKFTLQGLSVIPSLSQLSYGFRPIVIGYLHLVLLVIISLFIIAYAYLNRSLTSNRPAFVSTFILVAGIVLNELLLMAQGIAGLTYVYIKHIPLLLAFAAAIILIGLTGLLWSQRSE</sequence>
<feature type="transmembrane region" description="Helical" evidence="1">
    <location>
        <begin position="53"/>
        <end position="73"/>
    </location>
</feature>
<feature type="transmembrane region" description="Helical" evidence="1">
    <location>
        <begin position="149"/>
        <end position="168"/>
    </location>
</feature>
<name>A0A917HN05_9SPHI</name>
<dbReference type="AlphaFoldDB" id="A0A917HN05"/>
<keyword evidence="1" id="KW-0472">Membrane</keyword>
<gene>
    <name evidence="2" type="ORF">GCM10007415_17080</name>
</gene>
<evidence type="ECO:0000256" key="1">
    <source>
        <dbReference type="SAM" id="Phobius"/>
    </source>
</evidence>
<feature type="transmembrane region" description="Helical" evidence="1">
    <location>
        <begin position="188"/>
        <end position="207"/>
    </location>
</feature>
<keyword evidence="1" id="KW-1133">Transmembrane helix</keyword>
<feature type="transmembrane region" description="Helical" evidence="1">
    <location>
        <begin position="85"/>
        <end position="105"/>
    </location>
</feature>
<feature type="transmembrane region" description="Helical" evidence="1">
    <location>
        <begin position="352"/>
        <end position="380"/>
    </location>
</feature>
<feature type="transmembrane region" description="Helical" evidence="1">
    <location>
        <begin position="243"/>
        <end position="262"/>
    </location>
</feature>
<proteinExistence type="predicted"/>
<keyword evidence="1" id="KW-0812">Transmembrane</keyword>
<protein>
    <submittedName>
        <fullName evidence="2">Uncharacterized protein</fullName>
    </submittedName>
</protein>
<reference evidence="2" key="1">
    <citation type="journal article" date="2014" name="Int. J. Syst. Evol. Microbiol.">
        <title>Complete genome sequence of Corynebacterium casei LMG S-19264T (=DSM 44701T), isolated from a smear-ripened cheese.</title>
        <authorList>
            <consortium name="US DOE Joint Genome Institute (JGI-PGF)"/>
            <person name="Walter F."/>
            <person name="Albersmeier A."/>
            <person name="Kalinowski J."/>
            <person name="Ruckert C."/>
        </authorList>
    </citation>
    <scope>NUCLEOTIDE SEQUENCE</scope>
    <source>
        <strain evidence="2">CGMCC 1.12195</strain>
    </source>
</reference>
<comment type="caution">
    <text evidence="2">The sequence shown here is derived from an EMBL/GenBank/DDBJ whole genome shotgun (WGS) entry which is preliminary data.</text>
</comment>
<keyword evidence="3" id="KW-1185">Reference proteome</keyword>
<feature type="transmembrane region" description="Helical" evidence="1">
    <location>
        <begin position="12"/>
        <end position="33"/>
    </location>
</feature>